<feature type="domain" description="HTH hxlR-type" evidence="4">
    <location>
        <begin position="10"/>
        <end position="110"/>
    </location>
</feature>
<proteinExistence type="predicted"/>
<keyword evidence="6" id="KW-1185">Reference proteome</keyword>
<keyword evidence="2" id="KW-0238">DNA-binding</keyword>
<keyword evidence="3" id="KW-0804">Transcription</keyword>
<organism evidence="5 6">
    <name type="scientific">Xylanibacter caecicola</name>
    <dbReference type="NCBI Taxonomy" id="2736294"/>
    <lineage>
        <taxon>Bacteria</taxon>
        <taxon>Pseudomonadati</taxon>
        <taxon>Bacteroidota</taxon>
        <taxon>Bacteroidia</taxon>
        <taxon>Bacteroidales</taxon>
        <taxon>Prevotellaceae</taxon>
        <taxon>Xylanibacter</taxon>
    </lineage>
</organism>
<dbReference type="EMBL" id="JABKKJ010000017">
    <property type="protein sequence ID" value="NPE25753.1"/>
    <property type="molecule type" value="Genomic_DNA"/>
</dbReference>
<accession>A0ABX2B391</accession>
<evidence type="ECO:0000256" key="3">
    <source>
        <dbReference type="ARBA" id="ARBA00023163"/>
    </source>
</evidence>
<dbReference type="InterPro" id="IPR002577">
    <property type="entry name" value="HTH_HxlR"/>
</dbReference>
<evidence type="ECO:0000256" key="1">
    <source>
        <dbReference type="ARBA" id="ARBA00023015"/>
    </source>
</evidence>
<evidence type="ECO:0000256" key="2">
    <source>
        <dbReference type="ARBA" id="ARBA00023125"/>
    </source>
</evidence>
<evidence type="ECO:0000259" key="4">
    <source>
        <dbReference type="PROSITE" id="PS51118"/>
    </source>
</evidence>
<reference evidence="5 6" key="1">
    <citation type="submission" date="2020-05" db="EMBL/GenBank/DDBJ databases">
        <title>Distinct polysaccharide utilization as determinants for interspecies competition between intestinal Prevotella spp.</title>
        <authorList>
            <person name="Galvez E.J.C."/>
            <person name="Iljazovic A."/>
            <person name="Strowig T."/>
        </authorList>
    </citation>
    <scope>NUCLEOTIDE SEQUENCE [LARGE SCALE GENOMIC DNA]</scope>
    <source>
        <strain evidence="5 6">PCHR</strain>
    </source>
</reference>
<dbReference type="PROSITE" id="PS51118">
    <property type="entry name" value="HTH_HXLR"/>
    <property type="match status" value="1"/>
</dbReference>
<dbReference type="PANTHER" id="PTHR33204:SF39">
    <property type="entry name" value="TRANSCRIPTIONAL REGULATORY PROTEIN"/>
    <property type="match status" value="1"/>
</dbReference>
<dbReference type="Gene3D" id="1.10.10.10">
    <property type="entry name" value="Winged helix-like DNA-binding domain superfamily/Winged helix DNA-binding domain"/>
    <property type="match status" value="1"/>
</dbReference>
<dbReference type="InterPro" id="IPR036390">
    <property type="entry name" value="WH_DNA-bd_sf"/>
</dbReference>
<dbReference type="Pfam" id="PF01638">
    <property type="entry name" value="HxlR"/>
    <property type="match status" value="1"/>
</dbReference>
<gene>
    <name evidence="5" type="ORF">HPS54_09545</name>
</gene>
<name>A0ABX2B391_9BACT</name>
<dbReference type="PANTHER" id="PTHR33204">
    <property type="entry name" value="TRANSCRIPTIONAL REGULATOR, MARR FAMILY"/>
    <property type="match status" value="1"/>
</dbReference>
<dbReference type="RefSeq" id="WP_172345218.1">
    <property type="nucleotide sequence ID" value="NZ_CASYYZ010000011.1"/>
</dbReference>
<protein>
    <submittedName>
        <fullName evidence="5">Helix-turn-helix transcriptional regulator</fullName>
    </submittedName>
</protein>
<keyword evidence="1" id="KW-0805">Transcription regulation</keyword>
<dbReference type="Proteomes" id="UP000820977">
    <property type="component" value="Unassembled WGS sequence"/>
</dbReference>
<comment type="caution">
    <text evidence="5">The sequence shown here is derived from an EMBL/GenBank/DDBJ whole genome shotgun (WGS) entry which is preliminary data.</text>
</comment>
<dbReference type="SUPFAM" id="SSF46785">
    <property type="entry name" value="Winged helix' DNA-binding domain"/>
    <property type="match status" value="1"/>
</dbReference>
<evidence type="ECO:0000313" key="6">
    <source>
        <dbReference type="Proteomes" id="UP000820977"/>
    </source>
</evidence>
<sequence length="130" mass="14892">MAKKLDYGYCKAAPMLEWIGNKWTLVVLLKVAESNGTIRFSELYRTIPSLSEKVLAAVLRQLCADGLLERRLYADVPPRTEYSVTEFGRTLLPHVQGLIEWGRENFDTIMHNRARLHRDSMKDIEGGKGR</sequence>
<evidence type="ECO:0000313" key="5">
    <source>
        <dbReference type="EMBL" id="NPE25753.1"/>
    </source>
</evidence>
<dbReference type="InterPro" id="IPR036388">
    <property type="entry name" value="WH-like_DNA-bd_sf"/>
</dbReference>